<feature type="domain" description="HTH luxR-type" evidence="4">
    <location>
        <begin position="206"/>
        <end position="271"/>
    </location>
</feature>
<dbReference type="PANTHER" id="PTHR44688:SF16">
    <property type="entry name" value="DNA-BINDING TRANSCRIPTIONAL ACTIVATOR DEVR_DOSR"/>
    <property type="match status" value="1"/>
</dbReference>
<proteinExistence type="predicted"/>
<keyword evidence="2" id="KW-0238">DNA-binding</keyword>
<dbReference type="InterPro" id="IPR036388">
    <property type="entry name" value="WH-like_DNA-bd_sf"/>
</dbReference>
<accession>A0A4U3L2F8</accession>
<dbReference type="InterPro" id="IPR016032">
    <property type="entry name" value="Sig_transdc_resp-reg_C-effctor"/>
</dbReference>
<evidence type="ECO:0000313" key="5">
    <source>
        <dbReference type="EMBL" id="TKK67726.1"/>
    </source>
</evidence>
<dbReference type="PRINTS" id="PR00038">
    <property type="entry name" value="HTHLUXR"/>
</dbReference>
<protein>
    <submittedName>
        <fullName evidence="5">Helix-turn-helix transcriptional regulator</fullName>
    </submittedName>
</protein>
<dbReference type="PROSITE" id="PS50043">
    <property type="entry name" value="HTH_LUXR_2"/>
    <property type="match status" value="1"/>
</dbReference>
<gene>
    <name evidence="5" type="ORF">FC093_13325</name>
</gene>
<dbReference type="PROSITE" id="PS00622">
    <property type="entry name" value="HTH_LUXR_1"/>
    <property type="match status" value="1"/>
</dbReference>
<keyword evidence="6" id="KW-1185">Reference proteome</keyword>
<dbReference type="Proteomes" id="UP000305848">
    <property type="component" value="Unassembled WGS sequence"/>
</dbReference>
<evidence type="ECO:0000313" key="6">
    <source>
        <dbReference type="Proteomes" id="UP000305848"/>
    </source>
</evidence>
<dbReference type="AlphaFoldDB" id="A0A4U3L2F8"/>
<keyword evidence="1" id="KW-0805">Transcription regulation</keyword>
<evidence type="ECO:0000256" key="3">
    <source>
        <dbReference type="ARBA" id="ARBA00023163"/>
    </source>
</evidence>
<evidence type="ECO:0000256" key="2">
    <source>
        <dbReference type="ARBA" id="ARBA00023125"/>
    </source>
</evidence>
<name>A0A4U3L2F8_9BACT</name>
<reference evidence="5 6" key="1">
    <citation type="submission" date="2019-05" db="EMBL/GenBank/DDBJ databases">
        <title>Panacibacter sp. strain 17mud1-8 Genome sequencing and assembly.</title>
        <authorList>
            <person name="Chhetri G."/>
        </authorList>
    </citation>
    <scope>NUCLEOTIDE SEQUENCE [LARGE SCALE GENOMIC DNA]</scope>
    <source>
        <strain evidence="5 6">17mud1-8</strain>
    </source>
</reference>
<dbReference type="SUPFAM" id="SSF46894">
    <property type="entry name" value="C-terminal effector domain of the bipartite response regulators"/>
    <property type="match status" value="1"/>
</dbReference>
<dbReference type="SMART" id="SM00421">
    <property type="entry name" value="HTH_LUXR"/>
    <property type="match status" value="1"/>
</dbReference>
<dbReference type="InterPro" id="IPR035965">
    <property type="entry name" value="PAS-like_dom_sf"/>
</dbReference>
<comment type="caution">
    <text evidence="5">The sequence shown here is derived from an EMBL/GenBank/DDBJ whole genome shotgun (WGS) entry which is preliminary data.</text>
</comment>
<evidence type="ECO:0000256" key="1">
    <source>
        <dbReference type="ARBA" id="ARBA00023015"/>
    </source>
</evidence>
<dbReference type="EMBL" id="SZQL01000010">
    <property type="protein sequence ID" value="TKK67726.1"/>
    <property type="molecule type" value="Genomic_DNA"/>
</dbReference>
<dbReference type="PANTHER" id="PTHR44688">
    <property type="entry name" value="DNA-BINDING TRANSCRIPTIONAL ACTIVATOR DEVR_DOSR"/>
    <property type="match status" value="1"/>
</dbReference>
<keyword evidence="3" id="KW-0804">Transcription</keyword>
<organism evidence="5 6">
    <name type="scientific">Ilyomonas limi</name>
    <dbReference type="NCBI Taxonomy" id="2575867"/>
    <lineage>
        <taxon>Bacteria</taxon>
        <taxon>Pseudomonadati</taxon>
        <taxon>Bacteroidota</taxon>
        <taxon>Chitinophagia</taxon>
        <taxon>Chitinophagales</taxon>
        <taxon>Chitinophagaceae</taxon>
        <taxon>Ilyomonas</taxon>
    </lineage>
</organism>
<dbReference type="SUPFAM" id="SSF55785">
    <property type="entry name" value="PYP-like sensor domain (PAS domain)"/>
    <property type="match status" value="1"/>
</dbReference>
<dbReference type="GO" id="GO:0003677">
    <property type="term" value="F:DNA binding"/>
    <property type="evidence" value="ECO:0007669"/>
    <property type="project" value="UniProtKB-KW"/>
</dbReference>
<evidence type="ECO:0000259" key="4">
    <source>
        <dbReference type="PROSITE" id="PS50043"/>
    </source>
</evidence>
<sequence length="273" mass="31372">MSIFLYSPKTPTMPFENFPYSFYNIALHTYKPKTALKSGNTQTEKWKAWIPLLEQVSLQSCVQVLLWDVAANKFIYQVDKRNIIGHHAGLYLAHDGAAFCVSNFHPHFFTAIRQCRTTGGEYLLQIQQDACNAILNVDFLYRRSTGSYMHCLLQGKCIAADEDGDPVLILYYQRDITHLKKEKTLNLVITTPTRMQWWNYDFNGNYLERVQPLSKQERKILTCLADGQSSACIAKKLFISLHTVNTHRRHLLHKTNCTDTTGMITYAKLVGLL</sequence>
<dbReference type="Gene3D" id="1.10.10.10">
    <property type="entry name" value="Winged helix-like DNA-binding domain superfamily/Winged helix DNA-binding domain"/>
    <property type="match status" value="1"/>
</dbReference>
<dbReference type="Pfam" id="PF00196">
    <property type="entry name" value="GerE"/>
    <property type="match status" value="1"/>
</dbReference>
<dbReference type="InterPro" id="IPR000792">
    <property type="entry name" value="Tscrpt_reg_LuxR_C"/>
</dbReference>
<dbReference type="GO" id="GO:0006355">
    <property type="term" value="P:regulation of DNA-templated transcription"/>
    <property type="evidence" value="ECO:0007669"/>
    <property type="project" value="InterPro"/>
</dbReference>
<dbReference type="OrthoDB" id="965844at2"/>
<dbReference type="CDD" id="cd06170">
    <property type="entry name" value="LuxR_C_like"/>
    <property type="match status" value="1"/>
</dbReference>